<evidence type="ECO:0000256" key="1">
    <source>
        <dbReference type="SAM" id="MobiDB-lite"/>
    </source>
</evidence>
<feature type="compositionally biased region" description="Basic and acidic residues" evidence="1">
    <location>
        <begin position="73"/>
        <end position="89"/>
    </location>
</feature>
<dbReference type="EMBL" id="JAUJYO010000015">
    <property type="protein sequence ID" value="KAK1297111.1"/>
    <property type="molecule type" value="Genomic_DNA"/>
</dbReference>
<feature type="compositionally biased region" description="Polar residues" evidence="1">
    <location>
        <begin position="90"/>
        <end position="100"/>
    </location>
</feature>
<gene>
    <name evidence="2" type="ORF">QJS10_CPB15g01242</name>
</gene>
<sequence length="219" mass="23556">MKAGVSTSKNGSKESSKIINHFSVLQEDSALEALASVGTIVNGEKARIPPTGQERGVSTTGNAHSAEPVRLVSQKEAEAVTEVQAEHESGPQTLDAQAQTEVLAESSDAHCQENAGQLTVHQTRLASNKAQLERNRDEGSLLEGNVVVDLTPDVKAATPIKSQREAYQNSKHDKNGAATSKDIKEFFQDLEDESFSEHKKIEVPPFSSPSSKGAGRRKR</sequence>
<dbReference type="AlphaFoldDB" id="A0AAV9D669"/>
<dbReference type="Proteomes" id="UP001180020">
    <property type="component" value="Unassembled WGS sequence"/>
</dbReference>
<feature type="region of interest" description="Disordered" evidence="1">
    <location>
        <begin position="44"/>
        <end position="113"/>
    </location>
</feature>
<organism evidence="2 3">
    <name type="scientific">Acorus calamus</name>
    <name type="common">Sweet flag</name>
    <dbReference type="NCBI Taxonomy" id="4465"/>
    <lineage>
        <taxon>Eukaryota</taxon>
        <taxon>Viridiplantae</taxon>
        <taxon>Streptophyta</taxon>
        <taxon>Embryophyta</taxon>
        <taxon>Tracheophyta</taxon>
        <taxon>Spermatophyta</taxon>
        <taxon>Magnoliopsida</taxon>
        <taxon>Liliopsida</taxon>
        <taxon>Acoraceae</taxon>
        <taxon>Acorus</taxon>
    </lineage>
</organism>
<comment type="caution">
    <text evidence="2">The sequence shown here is derived from an EMBL/GenBank/DDBJ whole genome shotgun (WGS) entry which is preliminary data.</text>
</comment>
<accession>A0AAV9D669</accession>
<evidence type="ECO:0000313" key="3">
    <source>
        <dbReference type="Proteomes" id="UP001180020"/>
    </source>
</evidence>
<reference evidence="2" key="2">
    <citation type="submission" date="2023-06" db="EMBL/GenBank/DDBJ databases">
        <authorList>
            <person name="Ma L."/>
            <person name="Liu K.-W."/>
            <person name="Li Z."/>
            <person name="Hsiao Y.-Y."/>
            <person name="Qi Y."/>
            <person name="Fu T."/>
            <person name="Tang G."/>
            <person name="Zhang D."/>
            <person name="Sun W.-H."/>
            <person name="Liu D.-K."/>
            <person name="Li Y."/>
            <person name="Chen G.-Z."/>
            <person name="Liu X.-D."/>
            <person name="Liao X.-Y."/>
            <person name="Jiang Y.-T."/>
            <person name="Yu X."/>
            <person name="Hao Y."/>
            <person name="Huang J."/>
            <person name="Zhao X.-W."/>
            <person name="Ke S."/>
            <person name="Chen Y.-Y."/>
            <person name="Wu W.-L."/>
            <person name="Hsu J.-L."/>
            <person name="Lin Y.-F."/>
            <person name="Huang M.-D."/>
            <person name="Li C.-Y."/>
            <person name="Huang L."/>
            <person name="Wang Z.-W."/>
            <person name="Zhao X."/>
            <person name="Zhong W.-Y."/>
            <person name="Peng D.-H."/>
            <person name="Ahmad S."/>
            <person name="Lan S."/>
            <person name="Zhang J.-S."/>
            <person name="Tsai W.-C."/>
            <person name="Van De Peer Y."/>
            <person name="Liu Z.-J."/>
        </authorList>
    </citation>
    <scope>NUCLEOTIDE SEQUENCE</scope>
    <source>
        <strain evidence="2">CP</strain>
        <tissue evidence="2">Leaves</tissue>
    </source>
</reference>
<protein>
    <submittedName>
        <fullName evidence="2">Uncharacterized protein</fullName>
    </submittedName>
</protein>
<name>A0AAV9D669_ACOCL</name>
<keyword evidence="3" id="KW-1185">Reference proteome</keyword>
<proteinExistence type="predicted"/>
<feature type="region of interest" description="Disordered" evidence="1">
    <location>
        <begin position="155"/>
        <end position="219"/>
    </location>
</feature>
<feature type="compositionally biased region" description="Basic and acidic residues" evidence="1">
    <location>
        <begin position="170"/>
        <end position="187"/>
    </location>
</feature>
<reference evidence="2" key="1">
    <citation type="journal article" date="2023" name="Nat. Commun.">
        <title>Diploid and tetraploid genomes of Acorus and the evolution of monocots.</title>
        <authorList>
            <person name="Ma L."/>
            <person name="Liu K.W."/>
            <person name="Li Z."/>
            <person name="Hsiao Y.Y."/>
            <person name="Qi Y."/>
            <person name="Fu T."/>
            <person name="Tang G.D."/>
            <person name="Zhang D."/>
            <person name="Sun W.H."/>
            <person name="Liu D.K."/>
            <person name="Li Y."/>
            <person name="Chen G.Z."/>
            <person name="Liu X.D."/>
            <person name="Liao X.Y."/>
            <person name="Jiang Y.T."/>
            <person name="Yu X."/>
            <person name="Hao Y."/>
            <person name="Huang J."/>
            <person name="Zhao X.W."/>
            <person name="Ke S."/>
            <person name="Chen Y.Y."/>
            <person name="Wu W.L."/>
            <person name="Hsu J.L."/>
            <person name="Lin Y.F."/>
            <person name="Huang M.D."/>
            <person name="Li C.Y."/>
            <person name="Huang L."/>
            <person name="Wang Z.W."/>
            <person name="Zhao X."/>
            <person name="Zhong W.Y."/>
            <person name="Peng D.H."/>
            <person name="Ahmad S."/>
            <person name="Lan S."/>
            <person name="Zhang J.S."/>
            <person name="Tsai W.C."/>
            <person name="Van de Peer Y."/>
            <person name="Liu Z.J."/>
        </authorList>
    </citation>
    <scope>NUCLEOTIDE SEQUENCE</scope>
    <source>
        <strain evidence="2">CP</strain>
    </source>
</reference>
<evidence type="ECO:0000313" key="2">
    <source>
        <dbReference type="EMBL" id="KAK1297111.1"/>
    </source>
</evidence>